<keyword evidence="2" id="KW-0472">Membrane</keyword>
<dbReference type="Gene3D" id="1.20.58.340">
    <property type="entry name" value="Magnesium transport protein CorA, transmembrane region"/>
    <property type="match status" value="1"/>
</dbReference>
<evidence type="ECO:0000256" key="1">
    <source>
        <dbReference type="SAM" id="MobiDB-lite"/>
    </source>
</evidence>
<feature type="compositionally biased region" description="Polar residues" evidence="1">
    <location>
        <begin position="140"/>
        <end position="159"/>
    </location>
</feature>
<keyword evidence="2" id="KW-1133">Transmembrane helix</keyword>
<evidence type="ECO:0000256" key="2">
    <source>
        <dbReference type="SAM" id="Phobius"/>
    </source>
</evidence>
<feature type="transmembrane region" description="Helical" evidence="2">
    <location>
        <begin position="342"/>
        <end position="360"/>
    </location>
</feature>
<protein>
    <submittedName>
        <fullName evidence="3">Uncharacterized protein</fullName>
    </submittedName>
</protein>
<dbReference type="AlphaFoldDB" id="A0A8H6D2R6"/>
<dbReference type="EMBL" id="JAAQPF010000477">
    <property type="protein sequence ID" value="KAF5701638.1"/>
    <property type="molecule type" value="Genomic_DNA"/>
</dbReference>
<sequence>MAAAGEGDFSRLEAGFAELKVERRRVSLEQVTNRHANDAEQNVANDLDINYNVTADVLPPNLYPSLQSIFPALQYSAYMGNPNNFSSTTAIECFDQSDHNATFHTLNSQSLERLLATINQDNKEDSQDDKRGIKEDKSQSHMTTATQPDRTIEIQSQHPNAAGQLPAGSALTPPQEADQTPGATEVSGPTTSQTPQPPTSGRLLVFFVPLTTKKGATFGSQVALESATTQMLFNALGANPEFLPNLLGRPDYWSPRSRWQCNINNELEMSDYFCQHPRWNTQRQGLPLSVYMIRRVNLALTAYIISHSTSDTSIHALKQILKVGISRFGMTSHVSNYLTNPFEIAVLLSSLSLEASKFYLARFRRYMWQQVNKVDDHLAGLETSDRGKLTELTKSLQIISQQADSQLLSIDVAIITATGIRDAQAKLQNYLSTPILFRQPAEDAINYVIDSMKKHKMLFLNYKGRKDSTMGLVYNLVTQSDAANNIQLARSMKRDSTSMSAIACLTMIFLPGTFTSSILSAGIFSAREHANGFDTSSLWWLWVILTIPLTGIVLGAWWTYRRRSERPPRFRCEDESVAREDEEHEAGDGEPVILHEDKSPARRYLFARDAIDAFDNILHKGKIGQIYNIGSSDEISNLEHCHIILNEMSISV</sequence>
<dbReference type="Gene3D" id="3.90.25.10">
    <property type="entry name" value="UDP-galactose 4-epimerase, domain 1"/>
    <property type="match status" value="1"/>
</dbReference>
<comment type="caution">
    <text evidence="3">The sequence shown here is derived from an EMBL/GenBank/DDBJ whole genome shotgun (WGS) entry which is preliminary data.</text>
</comment>
<evidence type="ECO:0000313" key="3">
    <source>
        <dbReference type="EMBL" id="KAF5701638.1"/>
    </source>
</evidence>
<keyword evidence="4" id="KW-1185">Reference proteome</keyword>
<accession>A0A8H6D2R6</accession>
<dbReference type="Proteomes" id="UP000532311">
    <property type="component" value="Unassembled WGS sequence"/>
</dbReference>
<feature type="compositionally biased region" description="Basic and acidic residues" evidence="1">
    <location>
        <begin position="121"/>
        <end position="139"/>
    </location>
</feature>
<dbReference type="SUPFAM" id="SSF51735">
    <property type="entry name" value="NAD(P)-binding Rossmann-fold domains"/>
    <property type="match status" value="1"/>
</dbReference>
<feature type="region of interest" description="Disordered" evidence="1">
    <location>
        <begin position="119"/>
        <end position="200"/>
    </location>
</feature>
<dbReference type="InterPro" id="IPR036291">
    <property type="entry name" value="NAD(P)-bd_dom_sf"/>
</dbReference>
<keyword evidence="2" id="KW-0812">Transmembrane</keyword>
<evidence type="ECO:0000313" key="4">
    <source>
        <dbReference type="Proteomes" id="UP000532311"/>
    </source>
</evidence>
<organism evidence="3 4">
    <name type="scientific">Fusarium globosum</name>
    <dbReference type="NCBI Taxonomy" id="78864"/>
    <lineage>
        <taxon>Eukaryota</taxon>
        <taxon>Fungi</taxon>
        <taxon>Dikarya</taxon>
        <taxon>Ascomycota</taxon>
        <taxon>Pezizomycotina</taxon>
        <taxon>Sordariomycetes</taxon>
        <taxon>Hypocreomycetidae</taxon>
        <taxon>Hypocreales</taxon>
        <taxon>Nectriaceae</taxon>
        <taxon>Fusarium</taxon>
        <taxon>Fusarium fujikuroi species complex</taxon>
    </lineage>
</organism>
<feature type="transmembrane region" description="Helical" evidence="2">
    <location>
        <begin position="500"/>
        <end position="526"/>
    </location>
</feature>
<name>A0A8H6D2R6_9HYPO</name>
<proteinExistence type="predicted"/>
<reference evidence="3 4" key="1">
    <citation type="submission" date="2020-05" db="EMBL/GenBank/DDBJ databases">
        <title>Identification and distribution of gene clusters putatively required for synthesis of sphingolipid metabolism inhibitors in phylogenetically diverse species of the filamentous fungus Fusarium.</title>
        <authorList>
            <person name="Kim H.-S."/>
            <person name="Busman M."/>
            <person name="Brown D.W."/>
            <person name="Divon H."/>
            <person name="Uhlig S."/>
            <person name="Proctor R.H."/>
        </authorList>
    </citation>
    <scope>NUCLEOTIDE SEQUENCE [LARGE SCALE GENOMIC DNA]</scope>
    <source>
        <strain evidence="3 4">NRRL 26131</strain>
    </source>
</reference>
<dbReference type="Gene3D" id="3.40.50.720">
    <property type="entry name" value="NAD(P)-binding Rossmann-like Domain"/>
    <property type="match status" value="1"/>
</dbReference>
<feature type="transmembrane region" description="Helical" evidence="2">
    <location>
        <begin position="538"/>
        <end position="560"/>
    </location>
</feature>
<gene>
    <name evidence="3" type="ORF">FGLOB1_10086</name>
</gene>